<name>A0A6J6SYD3_9ZZZZ</name>
<sequence length="109" mass="12011">MFKAVILLTRRADLTHQQFADWWLAEHAPLAAQLPGVRRLCFNLVDPTGDTAVDDAAPDGVSELWFDSKADFEAAYATEIGMAVAADSMAHLASRVRMLVTEHEVVAER</sequence>
<dbReference type="AlphaFoldDB" id="A0A6J6SYD3"/>
<dbReference type="InterPro" id="IPR009799">
    <property type="entry name" value="EthD_dom"/>
</dbReference>
<evidence type="ECO:0000259" key="1">
    <source>
        <dbReference type="Pfam" id="PF07110"/>
    </source>
</evidence>
<dbReference type="InterPro" id="IPR011008">
    <property type="entry name" value="Dimeric_a/b-barrel"/>
</dbReference>
<dbReference type="EMBL" id="CAEZYZ010000028">
    <property type="protein sequence ID" value="CAB4739901.1"/>
    <property type="molecule type" value="Genomic_DNA"/>
</dbReference>
<dbReference type="NCBIfam" id="TIGR02118">
    <property type="entry name" value="EthD family reductase"/>
    <property type="match status" value="1"/>
</dbReference>
<dbReference type="SUPFAM" id="SSF54909">
    <property type="entry name" value="Dimeric alpha+beta barrel"/>
    <property type="match status" value="1"/>
</dbReference>
<accession>A0A6J6SYD3</accession>
<proteinExistence type="predicted"/>
<reference evidence="2" key="1">
    <citation type="submission" date="2020-05" db="EMBL/GenBank/DDBJ databases">
        <authorList>
            <person name="Chiriac C."/>
            <person name="Salcher M."/>
            <person name="Ghai R."/>
            <person name="Kavagutti S V."/>
        </authorList>
    </citation>
    <scope>NUCLEOTIDE SEQUENCE</scope>
</reference>
<evidence type="ECO:0000313" key="2">
    <source>
        <dbReference type="EMBL" id="CAB4739901.1"/>
    </source>
</evidence>
<gene>
    <name evidence="2" type="ORF">UFOPK2810_00267</name>
</gene>
<protein>
    <submittedName>
        <fullName evidence="2">Unannotated protein</fullName>
    </submittedName>
</protein>
<dbReference type="Gene3D" id="3.30.70.100">
    <property type="match status" value="1"/>
</dbReference>
<organism evidence="2">
    <name type="scientific">freshwater metagenome</name>
    <dbReference type="NCBI Taxonomy" id="449393"/>
    <lineage>
        <taxon>unclassified sequences</taxon>
        <taxon>metagenomes</taxon>
        <taxon>ecological metagenomes</taxon>
    </lineage>
</organism>
<dbReference type="Pfam" id="PF07110">
    <property type="entry name" value="EthD"/>
    <property type="match status" value="1"/>
</dbReference>
<feature type="domain" description="EthD" evidence="1">
    <location>
        <begin position="12"/>
        <end position="90"/>
    </location>
</feature>
<dbReference type="GO" id="GO:0016491">
    <property type="term" value="F:oxidoreductase activity"/>
    <property type="evidence" value="ECO:0007669"/>
    <property type="project" value="InterPro"/>
</dbReference>